<evidence type="ECO:0000313" key="6">
    <source>
        <dbReference type="Proteomes" id="UP000053664"/>
    </source>
</evidence>
<dbReference type="EMBL" id="KE361640">
    <property type="protein sequence ID" value="EPQ27237.1"/>
    <property type="molecule type" value="Genomic_DNA"/>
</dbReference>
<feature type="compositionally biased region" description="Basic and acidic residues" evidence="3">
    <location>
        <begin position="307"/>
        <end position="317"/>
    </location>
</feature>
<dbReference type="GO" id="GO:0000045">
    <property type="term" value="P:autophagosome assembly"/>
    <property type="evidence" value="ECO:0007669"/>
    <property type="project" value="InterPro"/>
</dbReference>
<dbReference type="OrthoDB" id="8949486at2759"/>
<dbReference type="GeneID" id="19319258"/>
<comment type="similarity">
    <text evidence="1">Belongs to the ATG16 family.</text>
</comment>
<dbReference type="Gene3D" id="1.20.5.170">
    <property type="match status" value="1"/>
</dbReference>
<name>A0A061H378_9BASI</name>
<accession>A0A061H378</accession>
<dbReference type="GO" id="GO:0043495">
    <property type="term" value="F:protein-membrane adaptor activity"/>
    <property type="evidence" value="ECO:0007669"/>
    <property type="project" value="TreeGrafter"/>
</dbReference>
<sequence length="317" mass="34021">MAAIGLGAPSTTSAGAGAPPWHRLIHLRLQERDSFEKQHDPVYRSYANLAAHARLLKQRNRSLLTASNLVNAQTPTKGQATAPSSSTSPSAAAAAAAAAAASSSTAAAAAASTSAGASGTNPVHLAYISSLEAQLTAHRDEIATLYKTQGQNAQRLLLMNESLREREDESRRQADEIARLTNEHDRLKRSADDLANAVGEKERGIQILQDEMVALSLELSQIESRNEDLKRDNASLLQRWLDKMNEEAEKMNEGTQWLEEVRRRKQQGLQSKPSLSSSQHDGGDGDGDGVQQGKTTTTTPVAAEAEGGDRAEPKQDA</sequence>
<evidence type="ECO:0000256" key="2">
    <source>
        <dbReference type="SAM" id="Coils"/>
    </source>
</evidence>
<dbReference type="eggNOG" id="ENOG502S5CU">
    <property type="taxonomic scope" value="Eukaryota"/>
</dbReference>
<evidence type="ECO:0000313" key="5">
    <source>
        <dbReference type="EMBL" id="EPQ27237.1"/>
    </source>
</evidence>
<proteinExistence type="inferred from homology"/>
<dbReference type="PANTHER" id="PTHR19878:SF8">
    <property type="entry name" value="AUTOPHAGY-RELATED 16, ISOFORM F"/>
    <property type="match status" value="1"/>
</dbReference>
<reference evidence="5 6" key="1">
    <citation type="journal article" date="2013" name="Plant Cell">
        <title>The transition from a phytopathogenic smut ancestor to an anamorphic biocontrol agent deciphered by comparative whole-genome analysis.</title>
        <authorList>
            <person name="Lefebvre F."/>
            <person name="Joly D.L."/>
            <person name="Labbe C."/>
            <person name="Teichmann B."/>
            <person name="Linning R."/>
            <person name="Belzile F."/>
            <person name="Bakkeren G."/>
            <person name="Belanger R.R."/>
        </authorList>
    </citation>
    <scope>NUCLEOTIDE SEQUENCE [LARGE SCALE GENOMIC DNA]</scope>
    <source>
        <strain evidence="5 6">PF-1</strain>
    </source>
</reference>
<dbReference type="AlphaFoldDB" id="A0A061H378"/>
<protein>
    <recommendedName>
        <fullName evidence="4">Autophagy-related protein 16 domain-containing protein</fullName>
    </recommendedName>
</protein>
<dbReference type="Pfam" id="PF08614">
    <property type="entry name" value="ATG16"/>
    <property type="match status" value="1"/>
</dbReference>
<evidence type="ECO:0000256" key="1">
    <source>
        <dbReference type="ARBA" id="ARBA00005331"/>
    </source>
</evidence>
<evidence type="ECO:0000259" key="4">
    <source>
        <dbReference type="Pfam" id="PF08614"/>
    </source>
</evidence>
<feature type="compositionally biased region" description="Polar residues" evidence="3">
    <location>
        <begin position="267"/>
        <end position="280"/>
    </location>
</feature>
<feature type="compositionally biased region" description="Low complexity" evidence="3">
    <location>
        <begin position="289"/>
        <end position="299"/>
    </location>
</feature>
<dbReference type="Proteomes" id="UP000053664">
    <property type="component" value="Unassembled WGS sequence"/>
</dbReference>
<dbReference type="HOGENOM" id="CLU_081023_1_0_1"/>
<feature type="domain" description="Autophagy-related protein 16" evidence="4">
    <location>
        <begin position="27"/>
        <end position="252"/>
    </location>
</feature>
<dbReference type="GO" id="GO:0034274">
    <property type="term" value="C:Atg12-Atg5-Atg16 complex"/>
    <property type="evidence" value="ECO:0007669"/>
    <property type="project" value="TreeGrafter"/>
</dbReference>
<dbReference type="CDD" id="cd22887">
    <property type="entry name" value="Atg16_CCD"/>
    <property type="match status" value="1"/>
</dbReference>
<keyword evidence="2" id="KW-0175">Coiled coil</keyword>
<organism evidence="5 6">
    <name type="scientific">Pseudozyma flocculosa PF-1</name>
    <dbReference type="NCBI Taxonomy" id="1277687"/>
    <lineage>
        <taxon>Eukaryota</taxon>
        <taxon>Fungi</taxon>
        <taxon>Dikarya</taxon>
        <taxon>Basidiomycota</taxon>
        <taxon>Ustilaginomycotina</taxon>
        <taxon>Ustilaginomycetes</taxon>
        <taxon>Ustilaginales</taxon>
        <taxon>Ustilaginaceae</taxon>
        <taxon>Pseudozyma</taxon>
    </lineage>
</organism>
<dbReference type="GO" id="GO:0034045">
    <property type="term" value="C:phagophore assembly site membrane"/>
    <property type="evidence" value="ECO:0007669"/>
    <property type="project" value="TreeGrafter"/>
</dbReference>
<dbReference type="GO" id="GO:0000421">
    <property type="term" value="C:autophagosome membrane"/>
    <property type="evidence" value="ECO:0007669"/>
    <property type="project" value="TreeGrafter"/>
</dbReference>
<evidence type="ECO:0000256" key="3">
    <source>
        <dbReference type="SAM" id="MobiDB-lite"/>
    </source>
</evidence>
<dbReference type="RefSeq" id="XP_007880881.1">
    <property type="nucleotide sequence ID" value="XM_007882690.1"/>
</dbReference>
<dbReference type="PANTHER" id="PTHR19878">
    <property type="entry name" value="AUTOPHAGY PROTEIN 16-LIKE"/>
    <property type="match status" value="1"/>
</dbReference>
<dbReference type="KEGG" id="pfp:PFL1_05160"/>
<dbReference type="InterPro" id="IPR013923">
    <property type="entry name" value="Autophagy-rel_prot_16_dom"/>
</dbReference>
<feature type="region of interest" description="Disordered" evidence="3">
    <location>
        <begin position="262"/>
        <end position="317"/>
    </location>
</feature>
<dbReference type="InterPro" id="IPR045160">
    <property type="entry name" value="ATG16"/>
</dbReference>
<gene>
    <name evidence="5" type="ORF">PFL1_05160</name>
</gene>
<feature type="coiled-coil region" evidence="2">
    <location>
        <begin position="128"/>
        <end position="239"/>
    </location>
</feature>